<feature type="transmembrane region" description="Helical" evidence="2">
    <location>
        <begin position="27"/>
        <end position="48"/>
    </location>
</feature>
<feature type="compositionally biased region" description="Low complexity" evidence="1">
    <location>
        <begin position="65"/>
        <end position="95"/>
    </location>
</feature>
<feature type="region of interest" description="Disordered" evidence="1">
    <location>
        <begin position="1"/>
        <end position="24"/>
    </location>
</feature>
<feature type="compositionally biased region" description="Pro residues" evidence="1">
    <location>
        <begin position="8"/>
        <end position="19"/>
    </location>
</feature>
<keyword evidence="2" id="KW-0812">Transmembrane</keyword>
<keyword evidence="2" id="KW-0472">Membrane</keyword>
<organism evidence="3">
    <name type="scientific">freshwater metagenome</name>
    <dbReference type="NCBI Taxonomy" id="449393"/>
    <lineage>
        <taxon>unclassified sequences</taxon>
        <taxon>metagenomes</taxon>
        <taxon>ecological metagenomes</taxon>
    </lineage>
</organism>
<feature type="region of interest" description="Disordered" evidence="1">
    <location>
        <begin position="52"/>
        <end position="95"/>
    </location>
</feature>
<proteinExistence type="predicted"/>
<dbReference type="EMBL" id="CAFBMH010000136">
    <property type="protein sequence ID" value="CAB4930124.1"/>
    <property type="molecule type" value="Genomic_DNA"/>
</dbReference>
<dbReference type="AlphaFoldDB" id="A0A6J6VAZ5"/>
<gene>
    <name evidence="3" type="ORF">UFOPK2754_02988</name>
    <name evidence="4" type="ORF">UFOPK3543_02607</name>
</gene>
<sequence>MSDHGPDHSPPPLPPPPGDRGPSRAQIIAGIAVALVFALAALIVAAVISRGSDDSASDATPAMSTTAKAAPGTTDPAPDTTARENGAIPAAPTTTAGAASDFDRALAPILAFVEKERGLKFTSRPVVIALSEADFVARFQKLTDDDYRKYRAEYDSATVVLSALGLLKPGVSYYETTKAFGDAGVLGFYDPETKELSVRGKTLTPFVKTVVAHELTHALDDQWFDLDRPEYKDAEDEISFGLSAVAEGNARRIENAYRETLSTADSAAADKEEASYGGGFQANQFTAAFLKLQLAPYSLGEAFVNDLLDLGGQAALDAAFNAPPTTSEEVLDVDKYLAKEGRTEVAPPPAEAAVVEDGVMGEIVIRYLLENVVSTAQATRAATGWAGDWYVAWSAGGASCVRMAIQMDTAADTADLKSGFDRWAATRPKANVTVNAKTVTVTSCTK</sequence>
<name>A0A6J6VAZ5_9ZZZZ</name>
<evidence type="ECO:0000313" key="3">
    <source>
        <dbReference type="EMBL" id="CAB4768954.1"/>
    </source>
</evidence>
<protein>
    <submittedName>
        <fullName evidence="3">Unannotated protein</fullName>
    </submittedName>
</protein>
<reference evidence="3" key="1">
    <citation type="submission" date="2020-05" db="EMBL/GenBank/DDBJ databases">
        <authorList>
            <person name="Chiriac C."/>
            <person name="Salcher M."/>
            <person name="Ghai R."/>
            <person name="Kavagutti S V."/>
        </authorList>
    </citation>
    <scope>NUCLEOTIDE SEQUENCE</scope>
</reference>
<evidence type="ECO:0000256" key="2">
    <source>
        <dbReference type="SAM" id="Phobius"/>
    </source>
</evidence>
<evidence type="ECO:0000256" key="1">
    <source>
        <dbReference type="SAM" id="MobiDB-lite"/>
    </source>
</evidence>
<accession>A0A6J6VAZ5</accession>
<evidence type="ECO:0000313" key="4">
    <source>
        <dbReference type="EMBL" id="CAB4930124.1"/>
    </source>
</evidence>
<dbReference type="EMBL" id="CAEZYR010000167">
    <property type="protein sequence ID" value="CAB4768954.1"/>
    <property type="molecule type" value="Genomic_DNA"/>
</dbReference>
<keyword evidence="2" id="KW-1133">Transmembrane helix</keyword>